<dbReference type="AlphaFoldDB" id="A0A6P6RW79"/>
<dbReference type="OrthoDB" id="330540at2759"/>
<organism evidence="1 2">
    <name type="scientific">Cyclospora cayetanensis</name>
    <dbReference type="NCBI Taxonomy" id="88456"/>
    <lineage>
        <taxon>Eukaryota</taxon>
        <taxon>Sar</taxon>
        <taxon>Alveolata</taxon>
        <taxon>Apicomplexa</taxon>
        <taxon>Conoidasida</taxon>
        <taxon>Coccidia</taxon>
        <taxon>Eucoccidiorida</taxon>
        <taxon>Eimeriorina</taxon>
        <taxon>Eimeriidae</taxon>
        <taxon>Cyclospora</taxon>
    </lineage>
</organism>
<evidence type="ECO:0000313" key="1">
    <source>
        <dbReference type="Proteomes" id="UP000515125"/>
    </source>
</evidence>
<dbReference type="PANTHER" id="PTHR46104:SF1">
    <property type="entry name" value="GENE 9195-RELATED"/>
    <property type="match status" value="1"/>
</dbReference>
<name>A0A6P6RW79_9EIME</name>
<dbReference type="Gene3D" id="2.10.50.10">
    <property type="entry name" value="Tumor Necrosis Factor Receptor, subunit A, domain 2"/>
    <property type="match status" value="2"/>
</dbReference>
<reference evidence="2" key="1">
    <citation type="submission" date="2025-08" db="UniProtKB">
        <authorList>
            <consortium name="RefSeq"/>
        </authorList>
    </citation>
    <scope>IDENTIFICATION</scope>
</reference>
<dbReference type="Proteomes" id="UP000515125">
    <property type="component" value="Unplaced"/>
</dbReference>
<dbReference type="SUPFAM" id="SSF57586">
    <property type="entry name" value="TNF receptor-like"/>
    <property type="match status" value="2"/>
</dbReference>
<evidence type="ECO:0000313" key="2">
    <source>
        <dbReference type="RefSeq" id="XP_026191647.1"/>
    </source>
</evidence>
<dbReference type="PANTHER" id="PTHR46104">
    <property type="entry name" value="GENE 9195-RELATED-RELATED"/>
    <property type="match status" value="1"/>
</dbReference>
<keyword evidence="1" id="KW-1185">Reference proteome</keyword>
<dbReference type="SUPFAM" id="SSF57184">
    <property type="entry name" value="Growth factor receptor domain"/>
    <property type="match status" value="1"/>
</dbReference>
<gene>
    <name evidence="2" type="primary">LOC113146958</name>
</gene>
<dbReference type="InterPro" id="IPR009030">
    <property type="entry name" value="Growth_fac_rcpt_cys_sf"/>
</dbReference>
<dbReference type="SMART" id="SM01411">
    <property type="entry name" value="Ephrin_rec_like"/>
    <property type="match status" value="4"/>
</dbReference>
<sequence length="327" mass="33275">MPPASRLSNKSCSQGLCLILPASGVREPLHVCFAGDMCPPGGYCLAGATEVTPCSPGFYNPRYGATSAAACLHCPFGSYCSGSAVTDGGITGPCREGYYCKEGSANDQAYPAPQGSFAPMRSSSPILCYPGTFQSAQGQASCRACPAGKYCQRIGMTDGTVCPKSSYCPEGSVAPELCPAGTYSSKEGSQVSSDCSPCSEGKYCGAKGLMAPSGACQAGFYCGGGSASSAPQVTLYMPPKFCACSSTAERGQTKAGNIVVVCGLCALFNTSFVSVFFQAQNGGNQVCPAGHYCPAGSREPSPCPKGTYLGSQQAQSEAACLPCNPGM</sequence>
<proteinExistence type="predicted"/>
<protein>
    <submittedName>
        <fullName evidence="2">Signal peptide, CUB and EGF-like domain-containing protein 3</fullName>
    </submittedName>
</protein>
<dbReference type="GeneID" id="113146958"/>
<accession>A0A6P6RW79</accession>
<dbReference type="RefSeq" id="XP_026191647.1">
    <property type="nucleotide sequence ID" value="XM_026335862.1"/>
</dbReference>